<evidence type="ECO:0000313" key="2">
    <source>
        <dbReference type="Proteomes" id="UP001458880"/>
    </source>
</evidence>
<keyword evidence="2" id="KW-1185">Reference proteome</keyword>
<gene>
    <name evidence="1" type="ORF">QE152_g7875</name>
</gene>
<evidence type="ECO:0000313" key="1">
    <source>
        <dbReference type="EMBL" id="KAK9744302.1"/>
    </source>
</evidence>
<name>A0AAW1MDB1_POPJA</name>
<protein>
    <submittedName>
        <fullName evidence="1">Uncharacterized protein</fullName>
    </submittedName>
</protein>
<proteinExistence type="predicted"/>
<dbReference type="Proteomes" id="UP001458880">
    <property type="component" value="Unassembled WGS sequence"/>
</dbReference>
<dbReference type="AlphaFoldDB" id="A0AAW1MDB1"/>
<comment type="caution">
    <text evidence="1">The sequence shown here is derived from an EMBL/GenBank/DDBJ whole genome shotgun (WGS) entry which is preliminary data.</text>
</comment>
<reference evidence="1 2" key="1">
    <citation type="journal article" date="2024" name="BMC Genomics">
        <title>De novo assembly and annotation of Popillia japonica's genome with initial clues to its potential as an invasive pest.</title>
        <authorList>
            <person name="Cucini C."/>
            <person name="Boschi S."/>
            <person name="Funari R."/>
            <person name="Cardaioli E."/>
            <person name="Iannotti N."/>
            <person name="Marturano G."/>
            <person name="Paoli F."/>
            <person name="Bruttini M."/>
            <person name="Carapelli A."/>
            <person name="Frati F."/>
            <person name="Nardi F."/>
        </authorList>
    </citation>
    <scope>NUCLEOTIDE SEQUENCE [LARGE SCALE GENOMIC DNA]</scope>
    <source>
        <strain evidence="1">DMR45628</strain>
    </source>
</reference>
<organism evidence="1 2">
    <name type="scientific">Popillia japonica</name>
    <name type="common">Japanese beetle</name>
    <dbReference type="NCBI Taxonomy" id="7064"/>
    <lineage>
        <taxon>Eukaryota</taxon>
        <taxon>Metazoa</taxon>
        <taxon>Ecdysozoa</taxon>
        <taxon>Arthropoda</taxon>
        <taxon>Hexapoda</taxon>
        <taxon>Insecta</taxon>
        <taxon>Pterygota</taxon>
        <taxon>Neoptera</taxon>
        <taxon>Endopterygota</taxon>
        <taxon>Coleoptera</taxon>
        <taxon>Polyphaga</taxon>
        <taxon>Scarabaeiformia</taxon>
        <taxon>Scarabaeidae</taxon>
        <taxon>Rutelinae</taxon>
        <taxon>Popillia</taxon>
    </lineage>
</organism>
<dbReference type="EMBL" id="JASPKY010000060">
    <property type="protein sequence ID" value="KAK9744302.1"/>
    <property type="molecule type" value="Genomic_DNA"/>
</dbReference>
<accession>A0AAW1MDB1</accession>
<sequence length="191" mass="22322">MIAEHRDATYTNRLRKINAKDGSIWKMNKHLRKSYHRINALRQQDGTMIMEKRYIAEMLAAAFREYHNMPLCKPSLALRTWWIGRPVLLHGAAIWSNARPVERHINRLQVQQNKCLRIILGADMRTSIAELHQAAGIPLVADYLYHAAQAFYDKTLANDNPLIRGITNTRMVREKHRMLYQHLPLYNMPIA</sequence>